<evidence type="ECO:0000313" key="1">
    <source>
        <dbReference type="EMBL" id="ORD97911.1"/>
    </source>
</evidence>
<dbReference type="EMBL" id="LVKB01000006">
    <property type="protein sequence ID" value="ORD97911.1"/>
    <property type="molecule type" value="Genomic_DNA"/>
</dbReference>
<name>A0A1X0QDN1_9MICR</name>
<gene>
    <name evidence="1" type="ORF">HERIO_237</name>
</gene>
<evidence type="ECO:0000313" key="2">
    <source>
        <dbReference type="Proteomes" id="UP000192356"/>
    </source>
</evidence>
<dbReference type="AlphaFoldDB" id="A0A1X0QDN1"/>
<sequence>MDKATITEKEFYEFLKSRKTAVTKGKTIQKTGREVYIEQKKLNEIDEEKDNNSKIFYLFS</sequence>
<reference evidence="1 2" key="1">
    <citation type="journal article" date="2017" name="Environ. Microbiol.">
        <title>Decay of the glycolytic pathway and adaptation to intranuclear parasitism within Enterocytozoonidae microsporidia.</title>
        <authorList>
            <person name="Wiredu Boakye D."/>
            <person name="Jaroenlak P."/>
            <person name="Prachumwat A."/>
            <person name="Williams T.A."/>
            <person name="Bateman K.S."/>
            <person name="Itsathitphaisarn O."/>
            <person name="Sritunyalucksana K."/>
            <person name="Paszkiewicz K.H."/>
            <person name="Moore K.A."/>
            <person name="Stentiford G.D."/>
            <person name="Williams B.A."/>
        </authorList>
    </citation>
    <scope>NUCLEOTIDE SEQUENCE [LARGE SCALE GENOMIC DNA]</scope>
    <source>
        <strain evidence="1 2">GB1</strain>
    </source>
</reference>
<proteinExistence type="predicted"/>
<dbReference type="Proteomes" id="UP000192356">
    <property type="component" value="Unassembled WGS sequence"/>
</dbReference>
<protein>
    <submittedName>
        <fullName evidence="1">Uncharacterized protein</fullName>
    </submittedName>
</protein>
<accession>A0A1X0QDN1</accession>
<keyword evidence="2" id="KW-1185">Reference proteome</keyword>
<comment type="caution">
    <text evidence="1">The sequence shown here is derived from an EMBL/GenBank/DDBJ whole genome shotgun (WGS) entry which is preliminary data.</text>
</comment>
<organism evidence="1 2">
    <name type="scientific">Hepatospora eriocheir</name>
    <dbReference type="NCBI Taxonomy" id="1081669"/>
    <lineage>
        <taxon>Eukaryota</taxon>
        <taxon>Fungi</taxon>
        <taxon>Fungi incertae sedis</taxon>
        <taxon>Microsporidia</taxon>
        <taxon>Hepatosporidae</taxon>
        <taxon>Hepatospora</taxon>
    </lineage>
</organism>
<dbReference type="VEuPathDB" id="MicrosporidiaDB:HERIO_237"/>